<dbReference type="Pfam" id="PF02348">
    <property type="entry name" value="CTP_transf_3"/>
    <property type="match status" value="1"/>
</dbReference>
<evidence type="ECO:0000313" key="2">
    <source>
        <dbReference type="Proteomes" id="UP000447545"/>
    </source>
</evidence>
<dbReference type="Gene3D" id="3.90.550.10">
    <property type="entry name" value="Spore Coat Polysaccharide Biosynthesis Protein SpsA, Chain A"/>
    <property type="match status" value="1"/>
</dbReference>
<organism evidence="1 2">
    <name type="scientific">Winogradskyella ouciana</name>
    <dbReference type="NCBI Taxonomy" id="2608631"/>
    <lineage>
        <taxon>Bacteria</taxon>
        <taxon>Pseudomonadati</taxon>
        <taxon>Bacteroidota</taxon>
        <taxon>Flavobacteriia</taxon>
        <taxon>Flavobacteriales</taxon>
        <taxon>Flavobacteriaceae</taxon>
        <taxon>Winogradskyella</taxon>
    </lineage>
</organism>
<dbReference type="EMBL" id="WJYA01000005">
    <property type="protein sequence ID" value="MTE27208.1"/>
    <property type="molecule type" value="Genomic_DNA"/>
</dbReference>
<reference evidence="1 2" key="1">
    <citation type="submission" date="2019-11" db="EMBL/GenBank/DDBJ databases">
        <title>Winogradskyella ouciana sp. nov., isolated from the hadal seawater of the Mariana Trench.</title>
        <authorList>
            <person name="Liu R."/>
        </authorList>
    </citation>
    <scope>NUCLEOTIDE SEQUENCE [LARGE SCALE GENOMIC DNA]</scope>
    <source>
        <strain evidence="1 2">ZXX205</strain>
    </source>
</reference>
<protein>
    <recommendedName>
        <fullName evidence="3">Spore coat polysaccharide biosynthesis protein SpsF</fullName>
    </recommendedName>
</protein>
<dbReference type="RefSeq" id="WP_155089221.1">
    <property type="nucleotide sequence ID" value="NZ_OZ260095.1"/>
</dbReference>
<dbReference type="AlphaFoldDB" id="A0A7K1GFN4"/>
<dbReference type="InterPro" id="IPR029044">
    <property type="entry name" value="Nucleotide-diphossugar_trans"/>
</dbReference>
<name>A0A7K1GFN4_9FLAO</name>
<dbReference type="Proteomes" id="UP000447545">
    <property type="component" value="Unassembled WGS sequence"/>
</dbReference>
<sequence>MEGGQFKITAIIQARLGSTRLPNKVLLPLPATSNNSILKIITSALKQVDLIDEIFVATSKVKNNDGIESECDKLSLNCYRGSEEDVLSRFSEIVSANNSDYVLRFTADNPVIDTGLLLKFINNHLTKGLDYSKSEGLPLGCNFEMIKSTSLISADKNTKVAYHREHVTPYIIENTTNQEIFKFKTLDPINNIRFTIDYPSDYAFMNLIYSYLDNNISHCLKDFSNIIEKNSWLSKINSNNYQKIKAETFNEEIDAILPIIKLLELNKLSDFLKDEKQKKYNL</sequence>
<gene>
    <name evidence="1" type="ORF">F1003_09750</name>
</gene>
<keyword evidence="2" id="KW-1185">Reference proteome</keyword>
<evidence type="ECO:0000313" key="1">
    <source>
        <dbReference type="EMBL" id="MTE27208.1"/>
    </source>
</evidence>
<dbReference type="PANTHER" id="PTHR42866">
    <property type="entry name" value="3-DEOXY-MANNO-OCTULOSONATE CYTIDYLYLTRANSFERASE"/>
    <property type="match status" value="1"/>
</dbReference>
<dbReference type="SUPFAM" id="SSF53448">
    <property type="entry name" value="Nucleotide-diphospho-sugar transferases"/>
    <property type="match status" value="1"/>
</dbReference>
<proteinExistence type="predicted"/>
<dbReference type="GO" id="GO:0005829">
    <property type="term" value="C:cytosol"/>
    <property type="evidence" value="ECO:0007669"/>
    <property type="project" value="TreeGrafter"/>
</dbReference>
<dbReference type="PANTHER" id="PTHR42866:SF1">
    <property type="entry name" value="SPORE COAT POLYSACCHARIDE BIOSYNTHESIS PROTEIN SPSF"/>
    <property type="match status" value="1"/>
</dbReference>
<accession>A0A7K1GFN4</accession>
<dbReference type="InterPro" id="IPR003329">
    <property type="entry name" value="Cytidylyl_trans"/>
</dbReference>
<comment type="caution">
    <text evidence="1">The sequence shown here is derived from an EMBL/GenBank/DDBJ whole genome shotgun (WGS) entry which is preliminary data.</text>
</comment>
<evidence type="ECO:0008006" key="3">
    <source>
        <dbReference type="Google" id="ProtNLM"/>
    </source>
</evidence>